<evidence type="ECO:0000259" key="3">
    <source>
        <dbReference type="PROSITE" id="PS50801"/>
    </source>
</evidence>
<dbReference type="InterPro" id="IPR036513">
    <property type="entry name" value="STAS_dom_sf"/>
</dbReference>
<dbReference type="CDD" id="cd07043">
    <property type="entry name" value="STAS_anti-anti-sigma_factors"/>
    <property type="match status" value="1"/>
</dbReference>
<dbReference type="GO" id="GO:0043856">
    <property type="term" value="F:anti-sigma factor antagonist activity"/>
    <property type="evidence" value="ECO:0007669"/>
    <property type="project" value="InterPro"/>
</dbReference>
<evidence type="ECO:0000256" key="1">
    <source>
        <dbReference type="ARBA" id="ARBA00009013"/>
    </source>
</evidence>
<dbReference type="PANTHER" id="PTHR33495">
    <property type="entry name" value="ANTI-SIGMA FACTOR ANTAGONIST TM_1081-RELATED-RELATED"/>
    <property type="match status" value="1"/>
</dbReference>
<dbReference type="NCBIfam" id="TIGR00377">
    <property type="entry name" value="ant_ant_sig"/>
    <property type="match status" value="1"/>
</dbReference>
<dbReference type="SUPFAM" id="SSF52091">
    <property type="entry name" value="SpoIIaa-like"/>
    <property type="match status" value="1"/>
</dbReference>
<evidence type="ECO:0000313" key="4">
    <source>
        <dbReference type="EMBL" id="TMR13296.1"/>
    </source>
</evidence>
<name>A0A5S4F988_9ACTN</name>
<dbReference type="InterPro" id="IPR003658">
    <property type="entry name" value="Anti-sigma_ant"/>
</dbReference>
<reference evidence="4 5" key="1">
    <citation type="submission" date="2019-05" db="EMBL/GenBank/DDBJ databases">
        <title>Draft genome sequence of Nonomuraea turkmeniaca DSM 43926.</title>
        <authorList>
            <person name="Saricaoglu S."/>
            <person name="Isik K."/>
        </authorList>
    </citation>
    <scope>NUCLEOTIDE SEQUENCE [LARGE SCALE GENOMIC DNA]</scope>
    <source>
        <strain evidence="4 5">DSM 43926</strain>
    </source>
</reference>
<comment type="similarity">
    <text evidence="1 2">Belongs to the anti-sigma-factor antagonist family.</text>
</comment>
<evidence type="ECO:0000313" key="5">
    <source>
        <dbReference type="Proteomes" id="UP000309128"/>
    </source>
</evidence>
<dbReference type="AlphaFoldDB" id="A0A5S4F988"/>
<dbReference type="OrthoDB" id="9793697at2"/>
<dbReference type="RefSeq" id="WP_138670059.1">
    <property type="nucleotide sequence ID" value="NZ_VCKY01000123.1"/>
</dbReference>
<gene>
    <name evidence="4" type="ORF">ETD86_31035</name>
</gene>
<dbReference type="PANTHER" id="PTHR33495:SF2">
    <property type="entry name" value="ANTI-SIGMA FACTOR ANTAGONIST TM_1081-RELATED"/>
    <property type="match status" value="1"/>
</dbReference>
<organism evidence="4 5">
    <name type="scientific">Nonomuraea turkmeniaca</name>
    <dbReference type="NCBI Taxonomy" id="103838"/>
    <lineage>
        <taxon>Bacteria</taxon>
        <taxon>Bacillati</taxon>
        <taxon>Actinomycetota</taxon>
        <taxon>Actinomycetes</taxon>
        <taxon>Streptosporangiales</taxon>
        <taxon>Streptosporangiaceae</taxon>
        <taxon>Nonomuraea</taxon>
    </lineage>
</organism>
<dbReference type="InterPro" id="IPR002645">
    <property type="entry name" value="STAS_dom"/>
</dbReference>
<keyword evidence="5" id="KW-1185">Reference proteome</keyword>
<dbReference type="Gene3D" id="3.30.750.24">
    <property type="entry name" value="STAS domain"/>
    <property type="match status" value="1"/>
</dbReference>
<dbReference type="Proteomes" id="UP000309128">
    <property type="component" value="Unassembled WGS sequence"/>
</dbReference>
<accession>A0A5S4F988</accession>
<proteinExistence type="inferred from homology"/>
<dbReference type="Pfam" id="PF01740">
    <property type="entry name" value="STAS"/>
    <property type="match status" value="1"/>
</dbReference>
<evidence type="ECO:0000256" key="2">
    <source>
        <dbReference type="RuleBase" id="RU003749"/>
    </source>
</evidence>
<feature type="domain" description="STAS" evidence="3">
    <location>
        <begin position="4"/>
        <end position="112"/>
    </location>
</feature>
<dbReference type="PROSITE" id="PS50801">
    <property type="entry name" value="STAS"/>
    <property type="match status" value="1"/>
</dbReference>
<sequence>MAPLSLTHQHLPGMSVIAIAGEVDKTNSAELADYVERIRRPRDHVIFDLAELTFLDSSGLHVLLSCARTCADDDADVHLAAAQGSPARLLHVTGVDVRLPTYVTTEHAIATVLATRTS</sequence>
<comment type="caution">
    <text evidence="4">The sequence shown here is derived from an EMBL/GenBank/DDBJ whole genome shotgun (WGS) entry which is preliminary data.</text>
</comment>
<protein>
    <recommendedName>
        <fullName evidence="2">Anti-sigma factor antagonist</fullName>
    </recommendedName>
</protein>
<dbReference type="EMBL" id="VCKY01000123">
    <property type="protein sequence ID" value="TMR13296.1"/>
    <property type="molecule type" value="Genomic_DNA"/>
</dbReference>